<evidence type="ECO:0000256" key="17">
    <source>
        <dbReference type="ARBA" id="ARBA00023098"/>
    </source>
</evidence>
<evidence type="ECO:0000256" key="13">
    <source>
        <dbReference type="ARBA" id="ARBA00022777"/>
    </source>
</evidence>
<gene>
    <name evidence="22" type="ORF">G3R48_07100</name>
</gene>
<evidence type="ECO:0000256" key="3">
    <source>
        <dbReference type="ARBA" id="ARBA00005967"/>
    </source>
</evidence>
<evidence type="ECO:0000256" key="5">
    <source>
        <dbReference type="ARBA" id="ARBA00017575"/>
    </source>
</evidence>
<protein>
    <recommendedName>
        <fullName evidence="5 21">Diacylglycerol kinase</fullName>
        <ecNumber evidence="4 21">2.7.1.107</ecNumber>
    </recommendedName>
</protein>
<evidence type="ECO:0000256" key="19">
    <source>
        <dbReference type="ARBA" id="ARBA00023209"/>
    </source>
</evidence>
<keyword evidence="12 21" id="KW-0547">Nucleotide-binding</keyword>
<dbReference type="InterPro" id="IPR033718">
    <property type="entry name" value="DAGK_prok"/>
</dbReference>
<comment type="subcellular location">
    <subcellularLocation>
        <location evidence="2 21">Cell inner membrane</location>
        <topology evidence="2 21">Multi-pass membrane protein</topology>
    </subcellularLocation>
</comment>
<dbReference type="CDD" id="cd14264">
    <property type="entry name" value="DAGK_IM"/>
    <property type="match status" value="1"/>
</dbReference>
<keyword evidence="15" id="KW-0460">Magnesium</keyword>
<comment type="caution">
    <text evidence="22">The sequence shown here is derived from an EMBL/GenBank/DDBJ whole genome shotgun (WGS) entry which is preliminary data.</text>
</comment>
<keyword evidence="10 21" id="KW-0812">Transmembrane</keyword>
<keyword evidence="7" id="KW-0444">Lipid biosynthesis</keyword>
<dbReference type="Gene3D" id="1.10.287.3610">
    <property type="match status" value="1"/>
</dbReference>
<evidence type="ECO:0000256" key="9">
    <source>
        <dbReference type="ARBA" id="ARBA00022679"/>
    </source>
</evidence>
<evidence type="ECO:0000313" key="22">
    <source>
        <dbReference type="EMBL" id="MBR9727751.1"/>
    </source>
</evidence>
<keyword evidence="6" id="KW-1003">Cell membrane</keyword>
<comment type="catalytic activity">
    <reaction evidence="21">
        <text>a 1,2-diacyl-sn-glycerol + ATP = a 1,2-diacyl-sn-glycero-3-phosphate + ADP + H(+)</text>
        <dbReference type="Rhea" id="RHEA:10272"/>
        <dbReference type="ChEBI" id="CHEBI:15378"/>
        <dbReference type="ChEBI" id="CHEBI:17815"/>
        <dbReference type="ChEBI" id="CHEBI:30616"/>
        <dbReference type="ChEBI" id="CHEBI:58608"/>
        <dbReference type="ChEBI" id="CHEBI:456216"/>
        <dbReference type="EC" id="2.7.1.107"/>
    </reaction>
</comment>
<dbReference type="Pfam" id="PF01219">
    <property type="entry name" value="DAGK_prokar"/>
    <property type="match status" value="1"/>
</dbReference>
<feature type="transmembrane region" description="Helical" evidence="21">
    <location>
        <begin position="62"/>
        <end position="81"/>
    </location>
</feature>
<reference evidence="22 23" key="1">
    <citation type="submission" date="2020-02" db="EMBL/GenBank/DDBJ databases">
        <title>Shewanella WXL01 sp. nov., a marine bacterium isolated from green algae in Luhuitou Fringing Reef (Northern South China Sea).</title>
        <authorList>
            <person name="Wang X."/>
        </authorList>
    </citation>
    <scope>NUCLEOTIDE SEQUENCE [LARGE SCALE GENOMIC DNA]</scope>
    <source>
        <strain evidence="22 23">MCCC 1A01895</strain>
    </source>
</reference>
<dbReference type="RefSeq" id="WP_153663843.1">
    <property type="nucleotide sequence ID" value="NZ_JAAIKR010000005.1"/>
</dbReference>
<dbReference type="Proteomes" id="UP000811844">
    <property type="component" value="Unassembled WGS sequence"/>
</dbReference>
<evidence type="ECO:0000256" key="7">
    <source>
        <dbReference type="ARBA" id="ARBA00022516"/>
    </source>
</evidence>
<name>A0ABS5I150_9GAMM</name>
<comment type="caution">
    <text evidence="21">Lacks conserved residue(s) required for the propagation of feature annotation.</text>
</comment>
<dbReference type="PANTHER" id="PTHR34299:SF1">
    <property type="entry name" value="DIACYLGLYCEROL KINASE"/>
    <property type="match status" value="1"/>
</dbReference>
<keyword evidence="9 21" id="KW-0808">Transferase</keyword>
<dbReference type="EMBL" id="JAAIKR010000005">
    <property type="protein sequence ID" value="MBR9727751.1"/>
    <property type="molecule type" value="Genomic_DNA"/>
</dbReference>
<keyword evidence="8 21" id="KW-0997">Cell inner membrane</keyword>
<evidence type="ECO:0000256" key="18">
    <source>
        <dbReference type="ARBA" id="ARBA00023136"/>
    </source>
</evidence>
<comment type="function">
    <text evidence="21">Catalyzes the ATP-dependent phosphorylation of sn-l,2-diacylglycerol (DAG) to phosphatidic acid. Involved in the recycling of diacylglycerol produced as a by-product during membrane-derived oligosaccharide (MDO) biosynthesis.</text>
</comment>
<evidence type="ECO:0000256" key="1">
    <source>
        <dbReference type="ARBA" id="ARBA00001946"/>
    </source>
</evidence>
<proteinExistence type="inferred from homology"/>
<dbReference type="PANTHER" id="PTHR34299">
    <property type="entry name" value="DIACYLGLYCEROL KINASE"/>
    <property type="match status" value="1"/>
</dbReference>
<keyword evidence="16 21" id="KW-1133">Transmembrane helix</keyword>
<evidence type="ECO:0000256" key="8">
    <source>
        <dbReference type="ARBA" id="ARBA00022519"/>
    </source>
</evidence>
<feature type="transmembrane region" description="Helical" evidence="21">
    <location>
        <begin position="101"/>
        <end position="122"/>
    </location>
</feature>
<evidence type="ECO:0000256" key="4">
    <source>
        <dbReference type="ARBA" id="ARBA00012133"/>
    </source>
</evidence>
<dbReference type="EC" id="2.7.1.107" evidence="4 21"/>
<dbReference type="InterPro" id="IPR036945">
    <property type="entry name" value="DAGK_sf"/>
</dbReference>
<keyword evidence="18 21" id="KW-0472">Membrane</keyword>
<evidence type="ECO:0000256" key="12">
    <source>
        <dbReference type="ARBA" id="ARBA00022741"/>
    </source>
</evidence>
<keyword evidence="19" id="KW-0594">Phospholipid biosynthesis</keyword>
<evidence type="ECO:0000256" key="16">
    <source>
        <dbReference type="ARBA" id="ARBA00022989"/>
    </source>
</evidence>
<comment type="similarity">
    <text evidence="3 21">Belongs to the bacterial diacylglycerol kinase family.</text>
</comment>
<keyword evidence="13 21" id="KW-0418">Kinase</keyword>
<evidence type="ECO:0000256" key="11">
    <source>
        <dbReference type="ARBA" id="ARBA00022723"/>
    </source>
</evidence>
<keyword evidence="23" id="KW-1185">Reference proteome</keyword>
<organism evidence="22 23">
    <name type="scientific">Shewanella intestini</name>
    <dbReference type="NCBI Taxonomy" id="2017544"/>
    <lineage>
        <taxon>Bacteria</taxon>
        <taxon>Pseudomonadati</taxon>
        <taxon>Pseudomonadota</taxon>
        <taxon>Gammaproteobacteria</taxon>
        <taxon>Alteromonadales</taxon>
        <taxon>Shewanellaceae</taxon>
        <taxon>Shewanella</taxon>
    </lineage>
</organism>
<keyword evidence="14 21" id="KW-0067">ATP-binding</keyword>
<evidence type="ECO:0000256" key="2">
    <source>
        <dbReference type="ARBA" id="ARBA00004429"/>
    </source>
</evidence>
<dbReference type="GO" id="GO:0016301">
    <property type="term" value="F:kinase activity"/>
    <property type="evidence" value="ECO:0007669"/>
    <property type="project" value="UniProtKB-KW"/>
</dbReference>
<evidence type="ECO:0000313" key="23">
    <source>
        <dbReference type="Proteomes" id="UP000811844"/>
    </source>
</evidence>
<accession>A0ABS5I150</accession>
<evidence type="ECO:0000256" key="15">
    <source>
        <dbReference type="ARBA" id="ARBA00022842"/>
    </source>
</evidence>
<evidence type="ECO:0000256" key="20">
    <source>
        <dbReference type="ARBA" id="ARBA00023264"/>
    </source>
</evidence>
<sequence>MKPVNNVGIKRIIRATGFSLNGIKAAWINEAAFRQESVLALILLPLAMLMPVSVVEKILLCLTVLLVLIVELINSAIEAVVDRISSEQHPLSGQAKDTASAAVFLSLIVCGITWASILFPLVSAYL</sequence>
<evidence type="ECO:0000256" key="10">
    <source>
        <dbReference type="ARBA" id="ARBA00022692"/>
    </source>
</evidence>
<keyword evidence="20 21" id="KW-1208">Phospholipid metabolism</keyword>
<keyword evidence="11" id="KW-0479">Metal-binding</keyword>
<evidence type="ECO:0000256" key="6">
    <source>
        <dbReference type="ARBA" id="ARBA00022475"/>
    </source>
</evidence>
<comment type="cofactor">
    <cofactor evidence="1">
        <name>Mg(2+)</name>
        <dbReference type="ChEBI" id="CHEBI:18420"/>
    </cofactor>
</comment>
<keyword evidence="17 21" id="KW-0443">Lipid metabolism</keyword>
<dbReference type="InterPro" id="IPR000829">
    <property type="entry name" value="DAGK"/>
</dbReference>
<evidence type="ECO:0000256" key="14">
    <source>
        <dbReference type="ARBA" id="ARBA00022840"/>
    </source>
</evidence>
<dbReference type="PROSITE" id="PS01069">
    <property type="entry name" value="DAGK_PROKAR"/>
    <property type="match status" value="1"/>
</dbReference>
<evidence type="ECO:0000256" key="21">
    <source>
        <dbReference type="RuleBase" id="RU363065"/>
    </source>
</evidence>